<reference evidence="2" key="1">
    <citation type="submission" date="2020-01" db="EMBL/GenBank/DDBJ databases">
        <authorList>
            <person name="Chen W.-M."/>
        </authorList>
    </citation>
    <scope>NUCLEOTIDE SEQUENCE</scope>
    <source>
        <strain evidence="2">CYK-10</strain>
    </source>
</reference>
<accession>A0AAE5BVG9</accession>
<sequence length="172" mass="19126">MRLRPATPADFAFIRSLAGRPDYAPFISDDDEDELAAHLATSAHRLLIWGDQQGFALYCGIGEPSGAVELRRLALAQTGRGEGQAFLRAMVDFAFRDLKAARLWLDASSENPRAQASYLKAGFTFEGRMRSHWYRPALGRNVDLMLYGMLRAEWQALPPLTDAPLAPLNPAY</sequence>
<feature type="domain" description="N-acetyltransferase" evidence="1">
    <location>
        <begin position="1"/>
        <end position="153"/>
    </location>
</feature>
<dbReference type="Gene3D" id="3.40.630.30">
    <property type="match status" value="1"/>
</dbReference>
<dbReference type="InterPro" id="IPR051908">
    <property type="entry name" value="Ribosomal_N-acetyltransferase"/>
</dbReference>
<organism evidence="2 3">
    <name type="scientific">Stagnihabitans tardus</name>
    <dbReference type="NCBI Taxonomy" id="2699202"/>
    <lineage>
        <taxon>Bacteria</taxon>
        <taxon>Pseudomonadati</taxon>
        <taxon>Pseudomonadota</taxon>
        <taxon>Alphaproteobacteria</taxon>
        <taxon>Rhodobacterales</taxon>
        <taxon>Paracoccaceae</taxon>
        <taxon>Stagnihabitans</taxon>
    </lineage>
</organism>
<dbReference type="AlphaFoldDB" id="A0AAE5BVG9"/>
<dbReference type="Pfam" id="PF13302">
    <property type="entry name" value="Acetyltransf_3"/>
    <property type="match status" value="1"/>
</dbReference>
<dbReference type="PANTHER" id="PTHR43441:SF11">
    <property type="entry name" value="RIBOSOMAL-PROTEIN-SERINE ACETYLTRANSFERASE"/>
    <property type="match status" value="1"/>
</dbReference>
<keyword evidence="3" id="KW-1185">Reference proteome</keyword>
<dbReference type="GO" id="GO:1990189">
    <property type="term" value="F:protein N-terminal-serine acetyltransferase activity"/>
    <property type="evidence" value="ECO:0007669"/>
    <property type="project" value="TreeGrafter"/>
</dbReference>
<dbReference type="GO" id="GO:0008999">
    <property type="term" value="F:protein-N-terminal-alanine acetyltransferase activity"/>
    <property type="evidence" value="ECO:0007669"/>
    <property type="project" value="TreeGrafter"/>
</dbReference>
<proteinExistence type="predicted"/>
<gene>
    <name evidence="2" type="ORF">GV832_09590</name>
</gene>
<dbReference type="InterPro" id="IPR016181">
    <property type="entry name" value="Acyl_CoA_acyltransferase"/>
</dbReference>
<dbReference type="PANTHER" id="PTHR43441">
    <property type="entry name" value="RIBOSOMAL-PROTEIN-SERINE ACETYLTRANSFERASE"/>
    <property type="match status" value="1"/>
</dbReference>
<dbReference type="GO" id="GO:0005737">
    <property type="term" value="C:cytoplasm"/>
    <property type="evidence" value="ECO:0007669"/>
    <property type="project" value="TreeGrafter"/>
</dbReference>
<dbReference type="SUPFAM" id="SSF55729">
    <property type="entry name" value="Acyl-CoA N-acyltransferases (Nat)"/>
    <property type="match status" value="1"/>
</dbReference>
<dbReference type="InterPro" id="IPR000182">
    <property type="entry name" value="GNAT_dom"/>
</dbReference>
<comment type="caution">
    <text evidence="2">The sequence shown here is derived from an EMBL/GenBank/DDBJ whole genome shotgun (WGS) entry which is preliminary data.</text>
</comment>
<protein>
    <submittedName>
        <fullName evidence="2">GNAT family N-acetyltransferase</fullName>
    </submittedName>
</protein>
<evidence type="ECO:0000259" key="1">
    <source>
        <dbReference type="PROSITE" id="PS51186"/>
    </source>
</evidence>
<evidence type="ECO:0000313" key="3">
    <source>
        <dbReference type="Proteomes" id="UP001193501"/>
    </source>
</evidence>
<dbReference type="Proteomes" id="UP001193501">
    <property type="component" value="Unassembled WGS sequence"/>
</dbReference>
<dbReference type="EMBL" id="JAABNR010000008">
    <property type="protein sequence ID" value="NBZ87829.1"/>
    <property type="molecule type" value="Genomic_DNA"/>
</dbReference>
<evidence type="ECO:0000313" key="2">
    <source>
        <dbReference type="EMBL" id="NBZ87829.1"/>
    </source>
</evidence>
<name>A0AAE5BVG9_9RHOB</name>
<dbReference type="PROSITE" id="PS51186">
    <property type="entry name" value="GNAT"/>
    <property type="match status" value="1"/>
</dbReference>
<dbReference type="RefSeq" id="WP_168774646.1">
    <property type="nucleotide sequence ID" value="NZ_JAABNR010000008.1"/>
</dbReference>